<proteinExistence type="predicted"/>
<gene>
    <name evidence="1" type="ORF">SAMN03080598_03524</name>
</gene>
<name>A0A1H5ZJJ0_9BACT</name>
<organism evidence="1 2">
    <name type="scientific">Algoriphagus boritolerans DSM 17298 = JCM 18970</name>
    <dbReference type="NCBI Taxonomy" id="1120964"/>
    <lineage>
        <taxon>Bacteria</taxon>
        <taxon>Pseudomonadati</taxon>
        <taxon>Bacteroidota</taxon>
        <taxon>Cytophagia</taxon>
        <taxon>Cytophagales</taxon>
        <taxon>Cyclobacteriaceae</taxon>
        <taxon>Algoriphagus</taxon>
    </lineage>
</organism>
<keyword evidence="2" id="KW-1185">Reference proteome</keyword>
<evidence type="ECO:0008006" key="3">
    <source>
        <dbReference type="Google" id="ProtNLM"/>
    </source>
</evidence>
<protein>
    <recommendedName>
        <fullName evidence="3">Transposase DDE domain-containing protein</fullName>
    </recommendedName>
</protein>
<dbReference type="AlphaFoldDB" id="A0A1H5ZJJ0"/>
<evidence type="ECO:0000313" key="2">
    <source>
        <dbReference type="Proteomes" id="UP000236736"/>
    </source>
</evidence>
<accession>A0A1H5ZJJ0</accession>
<dbReference type="Proteomes" id="UP000236736">
    <property type="component" value="Unassembled WGS sequence"/>
</dbReference>
<reference evidence="2" key="1">
    <citation type="submission" date="2016-10" db="EMBL/GenBank/DDBJ databases">
        <authorList>
            <person name="Varghese N."/>
            <person name="Submissions S."/>
        </authorList>
    </citation>
    <scope>NUCLEOTIDE SEQUENCE [LARGE SCALE GENOMIC DNA]</scope>
    <source>
        <strain evidence="2">DSM 17298</strain>
    </source>
</reference>
<sequence length="97" mass="11389">MLFKQIKQNFELKYFLSDSENGIKVQLWVALILNLLFTVLHKRVKEAEDFSTMVMVAAKNLCSYVSLEKFLLHTEAYFKSIFQKDLKNVQTELFFSG</sequence>
<dbReference type="EMBL" id="FNVR01000027">
    <property type="protein sequence ID" value="SEG35817.1"/>
    <property type="molecule type" value="Genomic_DNA"/>
</dbReference>
<evidence type="ECO:0000313" key="1">
    <source>
        <dbReference type="EMBL" id="SEG35817.1"/>
    </source>
</evidence>